<feature type="domain" description="HTH cro/C1-type" evidence="1">
    <location>
        <begin position="9"/>
        <end position="42"/>
    </location>
</feature>
<gene>
    <name evidence="2" type="ORF">MM415B01290_0002</name>
</gene>
<dbReference type="SUPFAM" id="SSF47413">
    <property type="entry name" value="lambda repressor-like DNA-binding domains"/>
    <property type="match status" value="2"/>
</dbReference>
<dbReference type="GO" id="GO:0003677">
    <property type="term" value="F:DNA binding"/>
    <property type="evidence" value="ECO:0007669"/>
    <property type="project" value="InterPro"/>
</dbReference>
<sequence>MSDISGKEIRKIRKELGLPQDELALLLEFKNTSSVISRIESGFTPLGRARTKLLRIFHIIHKQRNRLPSEIVALLSVPRTRMSLERFVQIRNKLELSQMELGTILRFGGAQVITDIESGNRAITKRIAEAMWKLLEKFDRYAMPKDLGDPVTETEFKKILSIFNITFRDLSLLTGGVSGGLGSAIVRGKINRARCKLLRIFLILHKHRNDLTSDLELMLPYRRISPVELRRIRKLYDMNQAEFAQAVGACSGTVISAMERRHVRVTKKISIAAERMLEQKTATR</sequence>
<evidence type="ECO:0000313" key="2">
    <source>
        <dbReference type="EMBL" id="QJA59469.1"/>
    </source>
</evidence>
<dbReference type="EMBL" id="MT141371">
    <property type="protein sequence ID" value="QJA59469.1"/>
    <property type="molecule type" value="Genomic_DNA"/>
</dbReference>
<dbReference type="InterPro" id="IPR001387">
    <property type="entry name" value="Cro/C1-type_HTH"/>
</dbReference>
<name>A0A6M3IPJ5_9ZZZZ</name>
<dbReference type="SMART" id="SM00530">
    <property type="entry name" value="HTH_XRE"/>
    <property type="match status" value="3"/>
</dbReference>
<dbReference type="AlphaFoldDB" id="A0A6M3IPJ5"/>
<reference evidence="2" key="1">
    <citation type="submission" date="2020-03" db="EMBL/GenBank/DDBJ databases">
        <title>The deep terrestrial virosphere.</title>
        <authorList>
            <person name="Holmfeldt K."/>
            <person name="Nilsson E."/>
            <person name="Simone D."/>
            <person name="Lopez-Fernandez M."/>
            <person name="Wu X."/>
            <person name="de Brujin I."/>
            <person name="Lundin D."/>
            <person name="Andersson A."/>
            <person name="Bertilsson S."/>
            <person name="Dopson M."/>
        </authorList>
    </citation>
    <scope>NUCLEOTIDE SEQUENCE</scope>
    <source>
        <strain evidence="2">MM415B01290</strain>
    </source>
</reference>
<evidence type="ECO:0000259" key="1">
    <source>
        <dbReference type="PROSITE" id="PS50943"/>
    </source>
</evidence>
<dbReference type="PROSITE" id="PS50943">
    <property type="entry name" value="HTH_CROC1"/>
    <property type="match status" value="1"/>
</dbReference>
<proteinExistence type="predicted"/>
<dbReference type="Gene3D" id="1.10.260.40">
    <property type="entry name" value="lambda repressor-like DNA-binding domains"/>
    <property type="match status" value="1"/>
</dbReference>
<dbReference type="CDD" id="cd00093">
    <property type="entry name" value="HTH_XRE"/>
    <property type="match status" value="1"/>
</dbReference>
<protein>
    <submittedName>
        <fullName evidence="2">Putative DNA binding, helix-turn-helix domain containing protein</fullName>
    </submittedName>
</protein>
<organism evidence="2">
    <name type="scientific">viral metagenome</name>
    <dbReference type="NCBI Taxonomy" id="1070528"/>
    <lineage>
        <taxon>unclassified sequences</taxon>
        <taxon>metagenomes</taxon>
        <taxon>organismal metagenomes</taxon>
    </lineage>
</organism>
<accession>A0A6M3IPJ5</accession>
<dbReference type="InterPro" id="IPR010982">
    <property type="entry name" value="Lambda_DNA-bd_dom_sf"/>
</dbReference>